<name>A0A2K9ZF16_RHILE</name>
<dbReference type="AlphaFoldDB" id="A0A2K9ZF16"/>
<reference evidence="1 2" key="1">
    <citation type="submission" date="2017-11" db="EMBL/GenBank/DDBJ databases">
        <title>Complete genome of Rhizobium leguminosarum Norway, an ineffective micro-symbiont.</title>
        <authorList>
            <person name="Hoffrichter A."/>
            <person name="Liang J."/>
            <person name="Brachmann A."/>
            <person name="Marin M."/>
        </authorList>
    </citation>
    <scope>NUCLEOTIDE SEQUENCE [LARGE SCALE GENOMIC DNA]</scope>
    <source>
        <strain evidence="1 2">Norway</strain>
        <plasmid evidence="2">Plasmid prln2</plasmid>
    </source>
</reference>
<sequence>MNQSEDLGEQDGFQALVPDAVRNAFHQAFGEAMASFGGIEAALMYVFTSLLQPANATRGHDVFRSGIGFKGQLDMISALVVSTDVDGELQQEWKQLRNRIETVQSRRNKLAHMHVWQMSGHGLFGYDTKKKIEDLPVDWSRRQHHQSVFTTEKMRTYRLEFDEVARLIVDFDEKANSYVRGSALVRAK</sequence>
<geneLocation type="plasmid" evidence="2">
    <name>prln2</name>
</geneLocation>
<protein>
    <submittedName>
        <fullName evidence="1">Uncharacterized protein</fullName>
    </submittedName>
</protein>
<dbReference type="Proteomes" id="UP000238523">
    <property type="component" value="Plasmid pRLN2"/>
</dbReference>
<evidence type="ECO:0000313" key="1">
    <source>
        <dbReference type="EMBL" id="AUW46842.1"/>
    </source>
</evidence>
<evidence type="ECO:0000313" key="2">
    <source>
        <dbReference type="Proteomes" id="UP000238523"/>
    </source>
</evidence>
<proteinExistence type="predicted"/>
<accession>A0A2K9ZF16</accession>
<dbReference type="EMBL" id="CP025014">
    <property type="protein sequence ID" value="AUW46842.1"/>
    <property type="molecule type" value="Genomic_DNA"/>
</dbReference>
<gene>
    <name evidence="1" type="ORF">CUJ84_pRLN2000302</name>
</gene>
<organism evidence="1 2">
    <name type="scientific">Rhizobium leguminosarum</name>
    <dbReference type="NCBI Taxonomy" id="384"/>
    <lineage>
        <taxon>Bacteria</taxon>
        <taxon>Pseudomonadati</taxon>
        <taxon>Pseudomonadota</taxon>
        <taxon>Alphaproteobacteria</taxon>
        <taxon>Hyphomicrobiales</taxon>
        <taxon>Rhizobiaceae</taxon>
        <taxon>Rhizobium/Agrobacterium group</taxon>
        <taxon>Rhizobium</taxon>
    </lineage>
</organism>
<keyword evidence="1" id="KW-0614">Plasmid</keyword>